<evidence type="ECO:0000313" key="1">
    <source>
        <dbReference type="EMBL" id="MDQ0422883.1"/>
    </source>
</evidence>
<dbReference type="Proteomes" id="UP001238496">
    <property type="component" value="Unassembled WGS sequence"/>
</dbReference>
<gene>
    <name evidence="1" type="ORF">J2045_003933</name>
</gene>
<proteinExistence type="predicted"/>
<organism evidence="1 2">
    <name type="scientific">Peteryoungia aggregata LMG 23059</name>
    <dbReference type="NCBI Taxonomy" id="1368425"/>
    <lineage>
        <taxon>Bacteria</taxon>
        <taxon>Pseudomonadati</taxon>
        <taxon>Pseudomonadota</taxon>
        <taxon>Alphaproteobacteria</taxon>
        <taxon>Hyphomicrobiales</taxon>
        <taxon>Rhizobiaceae</taxon>
        <taxon>Peteryoungia</taxon>
    </lineage>
</organism>
<dbReference type="EMBL" id="JAUSUW010000014">
    <property type="protein sequence ID" value="MDQ0422883.1"/>
    <property type="molecule type" value="Genomic_DNA"/>
</dbReference>
<evidence type="ECO:0000313" key="2">
    <source>
        <dbReference type="Proteomes" id="UP001238496"/>
    </source>
</evidence>
<keyword evidence="2" id="KW-1185">Reference proteome</keyword>
<name>A0ABU0GC02_9HYPH</name>
<accession>A0ABU0GC02</accession>
<sequence>MLPSKDEGVWLLRGLALRGLLAQAPQGEGRGRAFKLNYR</sequence>
<reference evidence="1 2" key="1">
    <citation type="submission" date="2023-07" db="EMBL/GenBank/DDBJ databases">
        <title>Genomic Encyclopedia of Type Strains, Phase IV (KMG-IV): sequencing the most valuable type-strain genomes for metagenomic binning, comparative biology and taxonomic classification.</title>
        <authorList>
            <person name="Goeker M."/>
        </authorList>
    </citation>
    <scope>NUCLEOTIDE SEQUENCE [LARGE SCALE GENOMIC DNA]</scope>
    <source>
        <strain evidence="1 2">DSM 1111</strain>
    </source>
</reference>
<protein>
    <submittedName>
        <fullName evidence="1">Uncharacterized protein</fullName>
    </submittedName>
</protein>
<comment type="caution">
    <text evidence="1">The sequence shown here is derived from an EMBL/GenBank/DDBJ whole genome shotgun (WGS) entry which is preliminary data.</text>
</comment>